<dbReference type="PANTHER" id="PTHR43539:SF68">
    <property type="entry name" value="FLAVIN-BINDING MONOOXYGENASE-LIKE PROTEIN (AFU_ORTHOLOGUE AFUA_4G09220)"/>
    <property type="match status" value="1"/>
</dbReference>
<accession>A0AAD5VA75</accession>
<dbReference type="Gene3D" id="3.50.50.60">
    <property type="entry name" value="FAD/NAD(P)-binding domain"/>
    <property type="match status" value="1"/>
</dbReference>
<dbReference type="AlphaFoldDB" id="A0AAD5VA75"/>
<dbReference type="InterPro" id="IPR050982">
    <property type="entry name" value="Auxin_biosynth/cation_transpt"/>
</dbReference>
<evidence type="ECO:0000256" key="1">
    <source>
        <dbReference type="ARBA" id="ARBA00023002"/>
    </source>
</evidence>
<gene>
    <name evidence="2" type="ORF">NLI96_g2760</name>
</gene>
<protein>
    <recommendedName>
        <fullName evidence="4">FAD/NAD(P)-binding domain-containing protein</fullName>
    </recommendedName>
</protein>
<name>A0AAD5VA75_9APHY</name>
<dbReference type="Pfam" id="PF13738">
    <property type="entry name" value="Pyr_redox_3"/>
    <property type="match status" value="1"/>
</dbReference>
<dbReference type="SUPFAM" id="SSF51905">
    <property type="entry name" value="FAD/NAD(P)-binding domain"/>
    <property type="match status" value="1"/>
</dbReference>
<keyword evidence="1" id="KW-0560">Oxidoreductase</keyword>
<evidence type="ECO:0000313" key="3">
    <source>
        <dbReference type="Proteomes" id="UP001212997"/>
    </source>
</evidence>
<evidence type="ECO:0008006" key="4">
    <source>
        <dbReference type="Google" id="ProtNLM"/>
    </source>
</evidence>
<dbReference type="PANTHER" id="PTHR43539">
    <property type="entry name" value="FLAVIN-BINDING MONOOXYGENASE-LIKE PROTEIN (AFU_ORTHOLOGUE AFUA_4G09220)"/>
    <property type="match status" value="1"/>
</dbReference>
<dbReference type="InterPro" id="IPR036188">
    <property type="entry name" value="FAD/NAD-bd_sf"/>
</dbReference>
<reference evidence="2" key="1">
    <citation type="submission" date="2022-07" db="EMBL/GenBank/DDBJ databases">
        <title>Genome Sequence of Physisporinus lineatus.</title>
        <authorList>
            <person name="Buettner E."/>
        </authorList>
    </citation>
    <scope>NUCLEOTIDE SEQUENCE</scope>
    <source>
        <strain evidence="2">VT162</strain>
    </source>
</reference>
<dbReference type="GO" id="GO:0004497">
    <property type="term" value="F:monooxygenase activity"/>
    <property type="evidence" value="ECO:0007669"/>
    <property type="project" value="TreeGrafter"/>
</dbReference>
<keyword evidence="3" id="KW-1185">Reference proteome</keyword>
<dbReference type="GO" id="GO:0050660">
    <property type="term" value="F:flavin adenine dinucleotide binding"/>
    <property type="evidence" value="ECO:0007669"/>
    <property type="project" value="TreeGrafter"/>
</dbReference>
<sequence>MVSPNPKEITLSWLTKYATALYSNSPTDVVQLFLPDGWLRDVLTFTWDMRSSEGRTKIESYLLEKNALQKAGISSMQLDERQFLQPQIFQLPRGQQGVEGSFTFETKVGHGHGRMRLLRDVDGEWKAFSVSMFIFDLRGYEEASFESGIYGGHTIPWEEVFAERKRKVETDPHVLIIGGGQCGLNVAARFKQMGIPSLLIERNARIGDNWRKRYPTLTLHTTKYHHQMLYQTHPSNWPLFTPRDKLADTLESYAINQDLVVWTSSQIQGRPTYDTNTRKWTVTIDHNGEQAHIQPHHIVLATGILGGPHMPHFLDEESFSGTILHQTEYMGGGPYKGKHVVVIGAGNTSIDICQDLCHYEAASVTVVQRSSSCVVDGENATKHINLMWPEGVPTEICDFKFASTSFGQLKKINQGIQDLMWEEEKVLHAKLRKGGIQLNMGPEGAGQFLMVWERCGGYWLDKGGADLIASGEIKVKQGLQPTAFSKDGLIFEDGSTLKADVVLFATGYQNIREVNRELFGPEVIDQTSVVWGLDKEGELNGSYRPSGHPGLWFASGDFYTSRFMSKHLGIQIKAIELGLINPFPKDVNGYQNSEEK</sequence>
<dbReference type="EMBL" id="JANAWD010000064">
    <property type="protein sequence ID" value="KAJ3488545.1"/>
    <property type="molecule type" value="Genomic_DNA"/>
</dbReference>
<dbReference type="Proteomes" id="UP001212997">
    <property type="component" value="Unassembled WGS sequence"/>
</dbReference>
<dbReference type="PRINTS" id="PR00469">
    <property type="entry name" value="PNDRDTASEII"/>
</dbReference>
<evidence type="ECO:0000313" key="2">
    <source>
        <dbReference type="EMBL" id="KAJ3488545.1"/>
    </source>
</evidence>
<comment type="caution">
    <text evidence="2">The sequence shown here is derived from an EMBL/GenBank/DDBJ whole genome shotgun (WGS) entry which is preliminary data.</text>
</comment>
<organism evidence="2 3">
    <name type="scientific">Meripilus lineatus</name>
    <dbReference type="NCBI Taxonomy" id="2056292"/>
    <lineage>
        <taxon>Eukaryota</taxon>
        <taxon>Fungi</taxon>
        <taxon>Dikarya</taxon>
        <taxon>Basidiomycota</taxon>
        <taxon>Agaricomycotina</taxon>
        <taxon>Agaricomycetes</taxon>
        <taxon>Polyporales</taxon>
        <taxon>Meripilaceae</taxon>
        <taxon>Meripilus</taxon>
    </lineage>
</organism>
<proteinExistence type="predicted"/>